<keyword evidence="10" id="KW-0233">DNA recombination</keyword>
<dbReference type="InterPro" id="IPR023780">
    <property type="entry name" value="Chromo_domain"/>
</dbReference>
<dbReference type="Pfam" id="PF00078">
    <property type="entry name" value="RVT_1"/>
    <property type="match status" value="1"/>
</dbReference>
<evidence type="ECO:0000256" key="2">
    <source>
        <dbReference type="ARBA" id="ARBA00022723"/>
    </source>
</evidence>
<dbReference type="GO" id="GO:0046872">
    <property type="term" value="F:metal ion binding"/>
    <property type="evidence" value="ECO:0007669"/>
    <property type="project" value="UniProtKB-KW"/>
</dbReference>
<keyword evidence="9" id="KW-0238">DNA-binding</keyword>
<keyword evidence="7" id="KW-0695">RNA-directed DNA polymerase</keyword>
<accession>A0A9Q3EDF5</accession>
<keyword evidence="8" id="KW-0239">DNA-directed DNA polymerase</keyword>
<dbReference type="GO" id="GO:0004190">
    <property type="term" value="F:aspartic-type endopeptidase activity"/>
    <property type="evidence" value="ECO:0007669"/>
    <property type="project" value="UniProtKB-KW"/>
</dbReference>
<keyword evidence="3" id="KW-0064">Aspartyl protease</keyword>
<dbReference type="Pfam" id="PF24626">
    <property type="entry name" value="SH3_Tf2-1"/>
    <property type="match status" value="1"/>
</dbReference>
<evidence type="ECO:0000259" key="11">
    <source>
        <dbReference type="PROSITE" id="PS50013"/>
    </source>
</evidence>
<dbReference type="GO" id="GO:0006310">
    <property type="term" value="P:DNA recombination"/>
    <property type="evidence" value="ECO:0007669"/>
    <property type="project" value="UniProtKB-KW"/>
</dbReference>
<dbReference type="GO" id="GO:0003887">
    <property type="term" value="F:DNA-directed DNA polymerase activity"/>
    <property type="evidence" value="ECO:0007669"/>
    <property type="project" value="UniProtKB-KW"/>
</dbReference>
<keyword evidence="1" id="KW-0645">Protease</keyword>
<dbReference type="InterPro" id="IPR056924">
    <property type="entry name" value="SH3_Tf2-1"/>
</dbReference>
<dbReference type="GO" id="GO:0006338">
    <property type="term" value="P:chromatin remodeling"/>
    <property type="evidence" value="ECO:0007669"/>
    <property type="project" value="UniProtKB-ARBA"/>
</dbReference>
<comment type="caution">
    <text evidence="13">The sequence shown here is derived from an EMBL/GenBank/DDBJ whole genome shotgun (WGS) entry which is preliminary data.</text>
</comment>
<evidence type="ECO:0000256" key="8">
    <source>
        <dbReference type="ARBA" id="ARBA00022932"/>
    </source>
</evidence>
<dbReference type="Proteomes" id="UP000765509">
    <property type="component" value="Unassembled WGS sequence"/>
</dbReference>
<keyword evidence="2" id="KW-0479">Metal-binding</keyword>
<dbReference type="CDD" id="cd01647">
    <property type="entry name" value="RT_LTR"/>
    <property type="match status" value="1"/>
</dbReference>
<evidence type="ECO:0000256" key="6">
    <source>
        <dbReference type="ARBA" id="ARBA00022908"/>
    </source>
</evidence>
<proteinExistence type="predicted"/>
<evidence type="ECO:0000256" key="1">
    <source>
        <dbReference type="ARBA" id="ARBA00022670"/>
    </source>
</evidence>
<keyword evidence="4" id="KW-0378">Hydrolase</keyword>
<dbReference type="Gene3D" id="3.30.70.270">
    <property type="match status" value="1"/>
</dbReference>
<keyword evidence="8" id="KW-0808">Transferase</keyword>
<dbReference type="GO" id="GO:0006508">
    <property type="term" value="P:proteolysis"/>
    <property type="evidence" value="ECO:0007669"/>
    <property type="project" value="UniProtKB-KW"/>
</dbReference>
<dbReference type="Pfam" id="PF17921">
    <property type="entry name" value="Integrase_H2C2"/>
    <property type="match status" value="1"/>
</dbReference>
<dbReference type="InterPro" id="IPR000477">
    <property type="entry name" value="RT_dom"/>
</dbReference>
<dbReference type="PROSITE" id="PS50878">
    <property type="entry name" value="RT_POL"/>
    <property type="match status" value="1"/>
</dbReference>
<dbReference type="InterPro" id="IPR000953">
    <property type="entry name" value="Chromo/chromo_shadow_dom"/>
</dbReference>
<dbReference type="Gene3D" id="3.30.420.10">
    <property type="entry name" value="Ribonuclease H-like superfamily/Ribonuclease H"/>
    <property type="match status" value="1"/>
</dbReference>
<keyword evidence="14" id="KW-1185">Reference proteome</keyword>
<evidence type="ECO:0000256" key="3">
    <source>
        <dbReference type="ARBA" id="ARBA00022750"/>
    </source>
</evidence>
<sequence>MGVFICVLTTTNSVLSLGRTGTLFPLFNGSTIFSKIDLCGAYNLLRIKEGDENLTAFKTKYGSYEYLVIPFGLTNAPASFQNLVNDIFADFFDVFVVVYLDDIMVFSSSEEEHVKHVTSVLQRLRENNLFAKASKCVFHASSVEYLGYVVPSEGLKVDSSKLLLFKDRLLIPSNEELQLNILQKRHDSPLAGHPGQEKTLKLIKRDFYWAGMNQFIEDYVSSCQKCSRNKDIHHKKFGLLKPLQIPCGPWNSLSMDFITQLPLLNSFDSILVVVDRFSKMAIFIPAYGTLTDLELAQIFISHVFFKHGLPSAIRRFKKYTDRNRALPHDFQPGGKVWLASRNINTTRPTKKLSERWLGPFEALKKIGSHAYHLKFPQQWKSVHLVFHVSLLEPVKQSAIPNQHQFPPPPVLVEEQEEWEVAQVLDSKLKRGKLWYLVEWKGFSEDPERTTWEPASNLTNSPDLVKDFHSLYPDKPGPNTSRV</sequence>
<dbReference type="InterPro" id="IPR041588">
    <property type="entry name" value="Integrase_H2C2"/>
</dbReference>
<dbReference type="InterPro" id="IPR050951">
    <property type="entry name" value="Retrovirus_Pol_polyprotein"/>
</dbReference>
<dbReference type="Gene3D" id="2.40.50.40">
    <property type="match status" value="1"/>
</dbReference>
<dbReference type="InterPro" id="IPR036397">
    <property type="entry name" value="RNaseH_sf"/>
</dbReference>
<dbReference type="GO" id="GO:0003964">
    <property type="term" value="F:RNA-directed DNA polymerase activity"/>
    <property type="evidence" value="ECO:0007669"/>
    <property type="project" value="UniProtKB-KW"/>
</dbReference>
<evidence type="ECO:0000313" key="13">
    <source>
        <dbReference type="EMBL" id="MBW0518077.1"/>
    </source>
</evidence>
<feature type="domain" description="Chromo" evidence="11">
    <location>
        <begin position="418"/>
        <end position="479"/>
    </location>
</feature>
<evidence type="ECO:0000256" key="10">
    <source>
        <dbReference type="ARBA" id="ARBA00023172"/>
    </source>
</evidence>
<feature type="domain" description="Reverse transcriptase" evidence="12">
    <location>
        <begin position="1"/>
        <end position="150"/>
    </location>
</feature>
<gene>
    <name evidence="13" type="ORF">O181_057792</name>
</gene>
<evidence type="ECO:0008006" key="15">
    <source>
        <dbReference type="Google" id="ProtNLM"/>
    </source>
</evidence>
<dbReference type="PANTHER" id="PTHR37984:SF5">
    <property type="entry name" value="PROTEIN NYNRIN-LIKE"/>
    <property type="match status" value="1"/>
</dbReference>
<dbReference type="PROSITE" id="PS50013">
    <property type="entry name" value="CHROMO_2"/>
    <property type="match status" value="1"/>
</dbReference>
<evidence type="ECO:0000259" key="12">
    <source>
        <dbReference type="PROSITE" id="PS50878"/>
    </source>
</evidence>
<dbReference type="AlphaFoldDB" id="A0A9Q3EDF5"/>
<dbReference type="GO" id="GO:0015074">
    <property type="term" value="P:DNA integration"/>
    <property type="evidence" value="ECO:0007669"/>
    <property type="project" value="UniProtKB-KW"/>
</dbReference>
<dbReference type="InterPro" id="IPR043128">
    <property type="entry name" value="Rev_trsase/Diguanyl_cyclase"/>
</dbReference>
<dbReference type="SUPFAM" id="SSF56672">
    <property type="entry name" value="DNA/RNA polymerases"/>
    <property type="match status" value="1"/>
</dbReference>
<dbReference type="SUPFAM" id="SSF53098">
    <property type="entry name" value="Ribonuclease H-like"/>
    <property type="match status" value="1"/>
</dbReference>
<keyword evidence="5" id="KW-0460">Magnesium</keyword>
<dbReference type="FunFam" id="1.10.340.70:FF:000001">
    <property type="entry name" value="Retrovirus-related Pol polyprotein from transposon gypsy-like Protein"/>
    <property type="match status" value="1"/>
</dbReference>
<reference evidence="13" key="1">
    <citation type="submission" date="2021-03" db="EMBL/GenBank/DDBJ databases">
        <title>Draft genome sequence of rust myrtle Austropuccinia psidii MF-1, a brazilian biotype.</title>
        <authorList>
            <person name="Quecine M.C."/>
            <person name="Pachon D.M.R."/>
            <person name="Bonatelli M.L."/>
            <person name="Correr F.H."/>
            <person name="Franceschini L.M."/>
            <person name="Leite T.F."/>
            <person name="Margarido G.R.A."/>
            <person name="Almeida C.A."/>
            <person name="Ferrarezi J.A."/>
            <person name="Labate C.A."/>
        </authorList>
    </citation>
    <scope>NUCLEOTIDE SEQUENCE</scope>
    <source>
        <strain evidence="13">MF-1</strain>
    </source>
</reference>
<evidence type="ECO:0000256" key="9">
    <source>
        <dbReference type="ARBA" id="ARBA00023125"/>
    </source>
</evidence>
<evidence type="ECO:0000256" key="4">
    <source>
        <dbReference type="ARBA" id="ARBA00022801"/>
    </source>
</evidence>
<keyword evidence="8" id="KW-0548">Nucleotidyltransferase</keyword>
<dbReference type="InterPro" id="IPR016197">
    <property type="entry name" value="Chromo-like_dom_sf"/>
</dbReference>
<name>A0A9Q3EDF5_9BASI</name>
<dbReference type="EMBL" id="AVOT02026387">
    <property type="protein sequence ID" value="MBW0518077.1"/>
    <property type="molecule type" value="Genomic_DNA"/>
</dbReference>
<dbReference type="Gene3D" id="1.10.340.70">
    <property type="match status" value="1"/>
</dbReference>
<dbReference type="OrthoDB" id="2505288at2759"/>
<evidence type="ECO:0000256" key="5">
    <source>
        <dbReference type="ARBA" id="ARBA00022842"/>
    </source>
</evidence>
<organism evidence="13 14">
    <name type="scientific">Austropuccinia psidii MF-1</name>
    <dbReference type="NCBI Taxonomy" id="1389203"/>
    <lineage>
        <taxon>Eukaryota</taxon>
        <taxon>Fungi</taxon>
        <taxon>Dikarya</taxon>
        <taxon>Basidiomycota</taxon>
        <taxon>Pucciniomycotina</taxon>
        <taxon>Pucciniomycetes</taxon>
        <taxon>Pucciniales</taxon>
        <taxon>Sphaerophragmiaceae</taxon>
        <taxon>Austropuccinia</taxon>
    </lineage>
</organism>
<dbReference type="CDD" id="cd00024">
    <property type="entry name" value="CD_CSD"/>
    <property type="match status" value="1"/>
</dbReference>
<dbReference type="InterPro" id="IPR043502">
    <property type="entry name" value="DNA/RNA_pol_sf"/>
</dbReference>
<dbReference type="Pfam" id="PF00385">
    <property type="entry name" value="Chromo"/>
    <property type="match status" value="1"/>
</dbReference>
<dbReference type="InterPro" id="IPR012337">
    <property type="entry name" value="RNaseH-like_sf"/>
</dbReference>
<protein>
    <recommendedName>
        <fullName evidence="15">Reverse transcriptase domain-containing protein</fullName>
    </recommendedName>
</protein>
<dbReference type="SUPFAM" id="SSF54160">
    <property type="entry name" value="Chromo domain-like"/>
    <property type="match status" value="1"/>
</dbReference>
<dbReference type="GO" id="GO:0003677">
    <property type="term" value="F:DNA binding"/>
    <property type="evidence" value="ECO:0007669"/>
    <property type="project" value="UniProtKB-KW"/>
</dbReference>
<dbReference type="PANTHER" id="PTHR37984">
    <property type="entry name" value="PROTEIN CBG26694"/>
    <property type="match status" value="1"/>
</dbReference>
<keyword evidence="6" id="KW-0229">DNA integration</keyword>
<dbReference type="SMART" id="SM00298">
    <property type="entry name" value="CHROMO"/>
    <property type="match status" value="1"/>
</dbReference>
<evidence type="ECO:0000256" key="7">
    <source>
        <dbReference type="ARBA" id="ARBA00022918"/>
    </source>
</evidence>
<evidence type="ECO:0000313" key="14">
    <source>
        <dbReference type="Proteomes" id="UP000765509"/>
    </source>
</evidence>